<dbReference type="EMBL" id="WMQE01000004">
    <property type="protein sequence ID" value="MTK20364.1"/>
    <property type="molecule type" value="Genomic_DNA"/>
</dbReference>
<feature type="binding site" evidence="7">
    <location>
        <position position="129"/>
    </location>
    <ligand>
        <name>[2Fe-2S] cluster</name>
        <dbReference type="ChEBI" id="CHEBI:190135"/>
    </ligand>
</feature>
<dbReference type="GO" id="GO:0016491">
    <property type="term" value="F:oxidoreductase activity"/>
    <property type="evidence" value="ECO:0007669"/>
    <property type="project" value="InterPro"/>
</dbReference>
<evidence type="ECO:0000313" key="8">
    <source>
        <dbReference type="EMBL" id="MTK20364.1"/>
    </source>
</evidence>
<sequence length="158" mass="17325">MEHTSLTSENFNKLDVFIQSHLSETEGLMPILHEAQDIFGYIPLEVQKFISNRTGISVSRIHGVVTFYSQFSTEPKGENVIGVCLGTACYVKGAQAILQKFKEELGIEPEQTTSDGKFSLVATRCIGACGLAPVITINDDVYGKMDASQVSSILKKYN</sequence>
<evidence type="ECO:0000256" key="7">
    <source>
        <dbReference type="PIRSR" id="PIRSR000216-1"/>
    </source>
</evidence>
<dbReference type="InterPro" id="IPR036249">
    <property type="entry name" value="Thioredoxin-like_sf"/>
</dbReference>
<dbReference type="PIRSF" id="PIRSF000216">
    <property type="entry name" value="NADH_DH_24kDa"/>
    <property type="match status" value="1"/>
</dbReference>
<evidence type="ECO:0000313" key="9">
    <source>
        <dbReference type="Proteomes" id="UP000487649"/>
    </source>
</evidence>
<dbReference type="InterPro" id="IPR002023">
    <property type="entry name" value="NuoE-like"/>
</dbReference>
<dbReference type="Gene3D" id="1.10.10.1590">
    <property type="entry name" value="NADH-quinone oxidoreductase subunit E"/>
    <property type="match status" value="1"/>
</dbReference>
<dbReference type="GO" id="GO:0051537">
    <property type="term" value="F:2 iron, 2 sulfur cluster binding"/>
    <property type="evidence" value="ECO:0007669"/>
    <property type="project" value="UniProtKB-KW"/>
</dbReference>
<dbReference type="InterPro" id="IPR028431">
    <property type="entry name" value="NADP_DH_HndA-like"/>
</dbReference>
<keyword evidence="2 7" id="KW-0001">2Fe-2S</keyword>
<accession>A0A173T2E6</accession>
<dbReference type="OrthoDB" id="9807941at2"/>
<keyword evidence="3 7" id="KW-0479">Metal-binding</keyword>
<feature type="binding site" evidence="7">
    <location>
        <position position="84"/>
    </location>
    <ligand>
        <name>[2Fe-2S] cluster</name>
        <dbReference type="ChEBI" id="CHEBI:190135"/>
    </ligand>
</feature>
<name>A0A173T2E6_9FIRM</name>
<dbReference type="PANTHER" id="PTHR43342">
    <property type="entry name" value="NADH-QUINONE OXIDOREDUCTASE, E SUBUNIT"/>
    <property type="match status" value="1"/>
</dbReference>
<proteinExistence type="inferred from homology"/>
<keyword evidence="5 7" id="KW-0411">Iron-sulfur</keyword>
<dbReference type="FunFam" id="3.40.30.10:FF:000015">
    <property type="entry name" value="NADH-quinone oxidoreductase subunit E"/>
    <property type="match status" value="1"/>
</dbReference>
<comment type="cofactor">
    <cofactor evidence="7">
        <name>[2Fe-2S] cluster</name>
        <dbReference type="ChEBI" id="CHEBI:190135"/>
    </cofactor>
    <text evidence="7">Binds 1 [2Fe-2S] cluster.</text>
</comment>
<evidence type="ECO:0000256" key="3">
    <source>
        <dbReference type="ARBA" id="ARBA00022723"/>
    </source>
</evidence>
<keyword evidence="4 7" id="KW-0408">Iron</keyword>
<gene>
    <name evidence="8" type="ORF">GMA92_02780</name>
</gene>
<dbReference type="AlphaFoldDB" id="A0A173T2E6"/>
<protein>
    <submittedName>
        <fullName evidence="8">NAD(P)H-dependent oxidoreductase subunit E</fullName>
    </submittedName>
</protein>
<evidence type="ECO:0000256" key="2">
    <source>
        <dbReference type="ARBA" id="ARBA00022714"/>
    </source>
</evidence>
<feature type="binding site" evidence="7">
    <location>
        <position position="89"/>
    </location>
    <ligand>
        <name>[2Fe-2S] cluster</name>
        <dbReference type="ChEBI" id="CHEBI:190135"/>
    </ligand>
</feature>
<dbReference type="Proteomes" id="UP000487649">
    <property type="component" value="Unassembled WGS sequence"/>
</dbReference>
<dbReference type="InterPro" id="IPR042128">
    <property type="entry name" value="NuoE_dom"/>
</dbReference>
<dbReference type="PANTHER" id="PTHR43342:SF2">
    <property type="entry name" value="POTENTIAL NAD-REDUCING HYDROGENASE SUBUNIT"/>
    <property type="match status" value="1"/>
</dbReference>
<dbReference type="Pfam" id="PF01257">
    <property type="entry name" value="2Fe-2S_thioredx"/>
    <property type="match status" value="1"/>
</dbReference>
<reference evidence="8 9" key="1">
    <citation type="journal article" date="2019" name="Nat. Med.">
        <title>A library of human gut bacterial isolates paired with longitudinal multiomics data enables mechanistic microbiome research.</title>
        <authorList>
            <person name="Poyet M."/>
            <person name="Groussin M."/>
            <person name="Gibbons S.M."/>
            <person name="Avila-Pacheco J."/>
            <person name="Jiang X."/>
            <person name="Kearney S.M."/>
            <person name="Perrotta A.R."/>
            <person name="Berdy B."/>
            <person name="Zhao S."/>
            <person name="Lieberman T.D."/>
            <person name="Swanson P.K."/>
            <person name="Smith M."/>
            <person name="Roesemann S."/>
            <person name="Alexander J.E."/>
            <person name="Rich S.A."/>
            <person name="Livny J."/>
            <person name="Vlamakis H."/>
            <person name="Clish C."/>
            <person name="Bullock K."/>
            <person name="Deik A."/>
            <person name="Scott J."/>
            <person name="Pierce K.A."/>
            <person name="Xavier R.J."/>
            <person name="Alm E.J."/>
        </authorList>
    </citation>
    <scope>NUCLEOTIDE SEQUENCE [LARGE SCALE GENOMIC DNA]</scope>
    <source>
        <strain evidence="8 9">BIOML-A198</strain>
    </source>
</reference>
<evidence type="ECO:0000256" key="6">
    <source>
        <dbReference type="ARBA" id="ARBA00034078"/>
    </source>
</evidence>
<evidence type="ECO:0000256" key="4">
    <source>
        <dbReference type="ARBA" id="ARBA00023004"/>
    </source>
</evidence>
<dbReference type="SUPFAM" id="SSF52833">
    <property type="entry name" value="Thioredoxin-like"/>
    <property type="match status" value="1"/>
</dbReference>
<comment type="similarity">
    <text evidence="1">Belongs to the complex I 24 kDa subunit family.</text>
</comment>
<evidence type="ECO:0000256" key="5">
    <source>
        <dbReference type="ARBA" id="ARBA00023014"/>
    </source>
</evidence>
<evidence type="ECO:0000256" key="1">
    <source>
        <dbReference type="ARBA" id="ARBA00010643"/>
    </source>
</evidence>
<dbReference type="InterPro" id="IPR041921">
    <property type="entry name" value="NuoE_N"/>
</dbReference>
<dbReference type="Gene3D" id="3.40.30.10">
    <property type="entry name" value="Glutaredoxin"/>
    <property type="match status" value="1"/>
</dbReference>
<comment type="cofactor">
    <cofactor evidence="6">
        <name>[2Fe-2S] cluster</name>
        <dbReference type="ChEBI" id="CHEBI:190135"/>
    </cofactor>
</comment>
<dbReference type="GeneID" id="60059096"/>
<comment type="caution">
    <text evidence="8">The sequence shown here is derived from an EMBL/GenBank/DDBJ whole genome shotgun (WGS) entry which is preliminary data.</text>
</comment>
<feature type="binding site" evidence="7">
    <location>
        <position position="125"/>
    </location>
    <ligand>
        <name>[2Fe-2S] cluster</name>
        <dbReference type="ChEBI" id="CHEBI:190135"/>
    </ligand>
</feature>
<dbReference type="RefSeq" id="WP_006785688.1">
    <property type="nucleotide sequence ID" value="NZ_CABJBH010000007.1"/>
</dbReference>
<organism evidence="8 9">
    <name type="scientific">Turicibacter sanguinis</name>
    <dbReference type="NCBI Taxonomy" id="154288"/>
    <lineage>
        <taxon>Bacteria</taxon>
        <taxon>Bacillati</taxon>
        <taxon>Bacillota</taxon>
        <taxon>Erysipelotrichia</taxon>
        <taxon>Erysipelotrichales</taxon>
        <taxon>Turicibacteraceae</taxon>
        <taxon>Turicibacter</taxon>
    </lineage>
</organism>
<dbReference type="CDD" id="cd03064">
    <property type="entry name" value="TRX_Fd_NuoE"/>
    <property type="match status" value="1"/>
</dbReference>
<dbReference type="GO" id="GO:0046872">
    <property type="term" value="F:metal ion binding"/>
    <property type="evidence" value="ECO:0007669"/>
    <property type="project" value="UniProtKB-KW"/>
</dbReference>